<proteinExistence type="predicted"/>
<evidence type="ECO:0000313" key="2">
    <source>
        <dbReference type="Proteomes" id="UP001732700"/>
    </source>
</evidence>
<protein>
    <submittedName>
        <fullName evidence="1">Uncharacterized protein</fullName>
    </submittedName>
</protein>
<keyword evidence="2" id="KW-1185">Reference proteome</keyword>
<reference evidence="1" key="2">
    <citation type="submission" date="2025-09" db="UniProtKB">
        <authorList>
            <consortium name="EnsemblPlants"/>
        </authorList>
    </citation>
    <scope>IDENTIFICATION</scope>
</reference>
<dbReference type="EnsemblPlants" id="AVESA.00010b.r2.2AG0257060.1">
    <property type="protein sequence ID" value="AVESA.00010b.r2.2AG0257060.1.CDS"/>
    <property type="gene ID" value="AVESA.00010b.r2.2AG0257060"/>
</dbReference>
<sequence>MGMRPGWVGGLVEESFFVACEAHESRKKNEKNIFCLACCTSVCPHCANAAHRHHPLLQARLVYNSVKLSCHLSLAPARWCPTRSTVPR</sequence>
<accession>A0ACD5UIC3</accession>
<reference evidence="1" key="1">
    <citation type="submission" date="2021-05" db="EMBL/GenBank/DDBJ databases">
        <authorList>
            <person name="Scholz U."/>
            <person name="Mascher M."/>
            <person name="Fiebig A."/>
        </authorList>
    </citation>
    <scope>NUCLEOTIDE SEQUENCE [LARGE SCALE GENOMIC DNA]</scope>
</reference>
<dbReference type="Proteomes" id="UP001732700">
    <property type="component" value="Chromosome 2A"/>
</dbReference>
<evidence type="ECO:0000313" key="1">
    <source>
        <dbReference type="EnsemblPlants" id="AVESA.00010b.r2.2AG0257060.1.CDS"/>
    </source>
</evidence>
<name>A0ACD5UIC3_AVESA</name>
<organism evidence="1 2">
    <name type="scientific">Avena sativa</name>
    <name type="common">Oat</name>
    <dbReference type="NCBI Taxonomy" id="4498"/>
    <lineage>
        <taxon>Eukaryota</taxon>
        <taxon>Viridiplantae</taxon>
        <taxon>Streptophyta</taxon>
        <taxon>Embryophyta</taxon>
        <taxon>Tracheophyta</taxon>
        <taxon>Spermatophyta</taxon>
        <taxon>Magnoliopsida</taxon>
        <taxon>Liliopsida</taxon>
        <taxon>Poales</taxon>
        <taxon>Poaceae</taxon>
        <taxon>BOP clade</taxon>
        <taxon>Pooideae</taxon>
        <taxon>Poodae</taxon>
        <taxon>Poeae</taxon>
        <taxon>Poeae Chloroplast Group 1 (Aveneae type)</taxon>
        <taxon>Aveninae</taxon>
        <taxon>Avena</taxon>
    </lineage>
</organism>